<feature type="transmembrane region" description="Helical" evidence="1">
    <location>
        <begin position="156"/>
        <end position="181"/>
    </location>
</feature>
<keyword evidence="1" id="KW-0472">Membrane</keyword>
<dbReference type="STRING" id="317010.RU96_GL001999"/>
<protein>
    <recommendedName>
        <fullName evidence="4">DUF998 domain-containing protein</fullName>
    </recommendedName>
</protein>
<accession>A0A1L8R7G5</accession>
<comment type="caution">
    <text evidence="2">The sequence shown here is derived from an EMBL/GenBank/DDBJ whole genome shotgun (WGS) entry which is preliminary data.</text>
</comment>
<keyword evidence="1" id="KW-1133">Transmembrane helix</keyword>
<dbReference type="Proteomes" id="UP000182835">
    <property type="component" value="Unassembled WGS sequence"/>
</dbReference>
<dbReference type="EMBL" id="JXKG01000005">
    <property type="protein sequence ID" value="OJG15694.1"/>
    <property type="molecule type" value="Genomic_DNA"/>
</dbReference>
<dbReference type="OrthoDB" id="2067339at2"/>
<organism evidence="2 3">
    <name type="scientific">Enterococcus canintestini</name>
    <dbReference type="NCBI Taxonomy" id="317010"/>
    <lineage>
        <taxon>Bacteria</taxon>
        <taxon>Bacillati</taxon>
        <taxon>Bacillota</taxon>
        <taxon>Bacilli</taxon>
        <taxon>Lactobacillales</taxon>
        <taxon>Enterococcaceae</taxon>
        <taxon>Enterococcus</taxon>
    </lineage>
</organism>
<reference evidence="2 3" key="1">
    <citation type="submission" date="2014-12" db="EMBL/GenBank/DDBJ databases">
        <title>Draft genome sequences of 29 type strains of Enterococci.</title>
        <authorList>
            <person name="Zhong Z."/>
            <person name="Sun Z."/>
            <person name="Liu W."/>
            <person name="Zhang W."/>
            <person name="Zhang H."/>
        </authorList>
    </citation>
    <scope>NUCLEOTIDE SEQUENCE [LARGE SCALE GENOMIC DNA]</scope>
    <source>
        <strain evidence="2 3">DSM 21207</strain>
    </source>
</reference>
<feature type="transmembrane region" description="Helical" evidence="1">
    <location>
        <begin position="90"/>
        <end position="113"/>
    </location>
</feature>
<dbReference type="AlphaFoldDB" id="A0A1L8R7G5"/>
<feature type="transmembrane region" description="Helical" evidence="1">
    <location>
        <begin position="60"/>
        <end position="78"/>
    </location>
</feature>
<feature type="transmembrane region" description="Helical" evidence="1">
    <location>
        <begin position="125"/>
        <end position="144"/>
    </location>
</feature>
<dbReference type="RefSeq" id="WP_071864362.1">
    <property type="nucleotide sequence ID" value="NZ_JBHLVQ010000007.1"/>
</dbReference>
<feature type="transmembrane region" description="Helical" evidence="1">
    <location>
        <begin position="187"/>
        <end position="207"/>
    </location>
</feature>
<gene>
    <name evidence="2" type="ORF">RU96_GL001999</name>
</gene>
<evidence type="ECO:0000313" key="3">
    <source>
        <dbReference type="Proteomes" id="UP000182835"/>
    </source>
</evidence>
<dbReference type="InterPro" id="IPR009339">
    <property type="entry name" value="DUF998"/>
</dbReference>
<proteinExistence type="predicted"/>
<evidence type="ECO:0000313" key="2">
    <source>
        <dbReference type="EMBL" id="OJG15694.1"/>
    </source>
</evidence>
<dbReference type="Pfam" id="PF06197">
    <property type="entry name" value="DUF998"/>
    <property type="match status" value="1"/>
</dbReference>
<evidence type="ECO:0008006" key="4">
    <source>
        <dbReference type="Google" id="ProtNLM"/>
    </source>
</evidence>
<sequence>MKIYRKYGWLLLLLFVLCDGGMPYLLGTMWDGFSQTKQVVSDLGSVTSPVKTYFEHGSIMTGSLLLIALPPVQYYFFNADEIFQDKRREINLLLFSITAFAIGDCIFTGVFSINHTTSGLTLDTIIHGLGSGAGILGMLVAPWLMARIFAKAKPKIARICWFIFYGALLTSGANGLAQLLSFTYKGVVQRISLAFLYLPLIVLAFSMQQKKKK</sequence>
<name>A0A1L8R7G5_9ENTE</name>
<keyword evidence="1" id="KW-0812">Transmembrane</keyword>
<evidence type="ECO:0000256" key="1">
    <source>
        <dbReference type="SAM" id="Phobius"/>
    </source>
</evidence>